<dbReference type="InterPro" id="IPR009057">
    <property type="entry name" value="Homeodomain-like_sf"/>
</dbReference>
<dbReference type="Proteomes" id="UP000317422">
    <property type="component" value="Unassembled WGS sequence"/>
</dbReference>
<protein>
    <submittedName>
        <fullName evidence="1">Uncharacterized protein</fullName>
    </submittedName>
</protein>
<keyword evidence="2" id="KW-1185">Reference proteome</keyword>
<dbReference type="RefSeq" id="WP_141925893.1">
    <property type="nucleotide sequence ID" value="NZ_VFQC01000003.1"/>
</dbReference>
<dbReference type="EMBL" id="VFQC01000003">
    <property type="protein sequence ID" value="TQN27482.1"/>
    <property type="molecule type" value="Genomic_DNA"/>
</dbReference>
<name>A0A543N6M5_9ACTN</name>
<evidence type="ECO:0000313" key="2">
    <source>
        <dbReference type="Proteomes" id="UP000317422"/>
    </source>
</evidence>
<dbReference type="AlphaFoldDB" id="A0A543N6M5"/>
<proteinExistence type="predicted"/>
<evidence type="ECO:0000313" key="1">
    <source>
        <dbReference type="EMBL" id="TQN27482.1"/>
    </source>
</evidence>
<dbReference type="SUPFAM" id="SSF46689">
    <property type="entry name" value="Homeodomain-like"/>
    <property type="match status" value="1"/>
</dbReference>
<reference evidence="1 2" key="1">
    <citation type="submission" date="2019-06" db="EMBL/GenBank/DDBJ databases">
        <title>Sequencing the genomes of 1000 actinobacteria strains.</title>
        <authorList>
            <person name="Klenk H.-P."/>
        </authorList>
    </citation>
    <scope>NUCLEOTIDE SEQUENCE [LARGE SCALE GENOMIC DNA]</scope>
    <source>
        <strain evidence="1 2">DSM 45015</strain>
    </source>
</reference>
<comment type="caution">
    <text evidence="1">The sequence shown here is derived from an EMBL/GenBank/DDBJ whole genome shotgun (WGS) entry which is preliminary data.</text>
</comment>
<sequence>MPPPINDDKRAAILADIDSGTKSRNAISREHGVSPSTVAKVAQENGNEDAFDRTQTAHATRARVADNAARRAEIVSRLYEHASHQLDRLDRTEHERSEVSAGKLVQWTADDLPPQDVRALIQAAGHATQHAVKLESVDASTGSDDAASMLSRLAEGIRQTWQNGADSQNEPSD</sequence>
<organism evidence="1 2">
    <name type="scientific">Haloactinospora alba</name>
    <dbReference type="NCBI Taxonomy" id="405555"/>
    <lineage>
        <taxon>Bacteria</taxon>
        <taxon>Bacillati</taxon>
        <taxon>Actinomycetota</taxon>
        <taxon>Actinomycetes</taxon>
        <taxon>Streptosporangiales</taxon>
        <taxon>Nocardiopsidaceae</taxon>
        <taxon>Haloactinospora</taxon>
    </lineage>
</organism>
<gene>
    <name evidence="1" type="ORF">FHX37_4202</name>
</gene>
<dbReference type="OrthoDB" id="4551805at2"/>
<accession>A0A543N6M5</accession>